<keyword evidence="2 5" id="KW-0547">Nucleotide-binding</keyword>
<dbReference type="RefSeq" id="WP_075010503.1">
    <property type="nucleotide sequence ID" value="NZ_FOAP01000025.1"/>
</dbReference>
<evidence type="ECO:0000256" key="2">
    <source>
        <dbReference type="ARBA" id="ARBA00022741"/>
    </source>
</evidence>
<dbReference type="InterPro" id="IPR008271">
    <property type="entry name" value="Ser/Thr_kinase_AS"/>
</dbReference>
<feature type="region of interest" description="Disordered" evidence="6">
    <location>
        <begin position="303"/>
        <end position="331"/>
    </location>
</feature>
<evidence type="ECO:0000313" key="8">
    <source>
        <dbReference type="EMBL" id="SEM91104.1"/>
    </source>
</evidence>
<dbReference type="PROSITE" id="PS00107">
    <property type="entry name" value="PROTEIN_KINASE_ATP"/>
    <property type="match status" value="1"/>
</dbReference>
<proteinExistence type="predicted"/>
<evidence type="ECO:0000256" key="1">
    <source>
        <dbReference type="ARBA" id="ARBA00022679"/>
    </source>
</evidence>
<dbReference type="GO" id="GO:0004674">
    <property type="term" value="F:protein serine/threonine kinase activity"/>
    <property type="evidence" value="ECO:0007669"/>
    <property type="project" value="UniProtKB-KW"/>
</dbReference>
<keyword evidence="9" id="KW-1185">Reference proteome</keyword>
<dbReference type="EMBL" id="FOAP01000025">
    <property type="protein sequence ID" value="SEM91104.1"/>
    <property type="molecule type" value="Genomic_DNA"/>
</dbReference>
<dbReference type="GO" id="GO:0005524">
    <property type="term" value="F:ATP binding"/>
    <property type="evidence" value="ECO:0007669"/>
    <property type="project" value="UniProtKB-UniRule"/>
</dbReference>
<dbReference type="PROSITE" id="PS50011">
    <property type="entry name" value="PROTEIN_KINASE_DOM"/>
    <property type="match status" value="1"/>
</dbReference>
<protein>
    <submittedName>
        <fullName evidence="8">Serine/threonine protein kinase</fullName>
    </submittedName>
</protein>
<feature type="domain" description="Protein kinase" evidence="7">
    <location>
        <begin position="17"/>
        <end position="286"/>
    </location>
</feature>
<dbReference type="Pfam" id="PF00069">
    <property type="entry name" value="Pkinase"/>
    <property type="match status" value="1"/>
</dbReference>
<dbReference type="CDD" id="cd14014">
    <property type="entry name" value="STKc_PknB_like"/>
    <property type="match status" value="1"/>
</dbReference>
<dbReference type="PROSITE" id="PS00108">
    <property type="entry name" value="PROTEIN_KINASE_ST"/>
    <property type="match status" value="1"/>
</dbReference>
<keyword evidence="3 8" id="KW-0418">Kinase</keyword>
<dbReference type="PANTHER" id="PTHR43289">
    <property type="entry name" value="MITOGEN-ACTIVATED PROTEIN KINASE KINASE KINASE 20-RELATED"/>
    <property type="match status" value="1"/>
</dbReference>
<feature type="compositionally biased region" description="Pro residues" evidence="6">
    <location>
        <begin position="316"/>
        <end position="326"/>
    </location>
</feature>
<gene>
    <name evidence="8" type="ORF">SAMN05444354_125119</name>
</gene>
<evidence type="ECO:0000256" key="6">
    <source>
        <dbReference type="SAM" id="MobiDB-lite"/>
    </source>
</evidence>
<dbReference type="InterPro" id="IPR011009">
    <property type="entry name" value="Kinase-like_dom_sf"/>
</dbReference>
<dbReference type="PANTHER" id="PTHR43289:SF33">
    <property type="entry name" value="SERINE_THREONINE KINASE 31"/>
    <property type="match status" value="1"/>
</dbReference>
<keyword evidence="4 5" id="KW-0067">ATP-binding</keyword>
<feature type="binding site" evidence="5">
    <location>
        <position position="44"/>
    </location>
    <ligand>
        <name>ATP</name>
        <dbReference type="ChEBI" id="CHEBI:30616"/>
    </ligand>
</feature>
<reference evidence="9" key="1">
    <citation type="submission" date="2016-10" db="EMBL/GenBank/DDBJ databases">
        <authorList>
            <person name="Varghese N."/>
            <person name="Submissions S."/>
        </authorList>
    </citation>
    <scope>NUCLEOTIDE SEQUENCE [LARGE SCALE GENOMIC DNA]</scope>
    <source>
        <strain evidence="9">DSM 17044</strain>
    </source>
</reference>
<dbReference type="Proteomes" id="UP000182719">
    <property type="component" value="Unassembled WGS sequence"/>
</dbReference>
<sequence>MTPNQFRPTSDAVVDGWHVSQELGDGGFAIVYLVEKSGKPYALKVARHREASGDDKQTHDRMVREATTLLMLDHPNIIRHRGYGYAEAGNMYLALEYVDGWTLAEWKELKHPTIHEILRVFVKLASALSYMHRRGVLHRDLKLVNVLIRKSDGEPVIIDFGCATYALAEDLTEEGLPPGTERFRAPEQFKFLNENKNDHRARYTFKVADEIFALGAMLYELLTDPWPTHYYMRKPLNLQMPPPPAFDVNPRIPESLSELVEKILSREPSRRPVDAEALRRELEEHLERSGAEYMVPAHAPSEQMLAEPSESDGLPGVPPGVPPKSPTPRKVTRKTLTVGTALVMALAAAVTFWRACGDVPASPSEHSTPPMTSPLDMSLPSPVPMVLPPATDAGQKEDSTVKTTPEIPSQRLPMRVQKGFSAAECAAMSLVAALAAGCPGSQIRPESFTCPSGAARAMVKELHWEDGDRFDLVLDDRHNIEGKIWFTAGSDVVGVVPKMEGLDRRQLEVAPPGTRFYGKAYYLSDKMGRSDGPALVIRYDRVKLPGQDERPVCFVVESRSYGFKDGRVQAGNFNVGTVVDRWP</sequence>
<name>A0A1H8C9H0_STIAU</name>
<dbReference type="Gene3D" id="3.30.200.20">
    <property type="entry name" value="Phosphorylase Kinase, domain 1"/>
    <property type="match status" value="1"/>
</dbReference>
<keyword evidence="1" id="KW-0808">Transferase</keyword>
<accession>A0A1H8C9H0</accession>
<dbReference type="InterPro" id="IPR000719">
    <property type="entry name" value="Prot_kinase_dom"/>
</dbReference>
<dbReference type="SUPFAM" id="SSF56112">
    <property type="entry name" value="Protein kinase-like (PK-like)"/>
    <property type="match status" value="1"/>
</dbReference>
<keyword evidence="8" id="KW-0723">Serine/threonine-protein kinase</keyword>
<evidence type="ECO:0000256" key="5">
    <source>
        <dbReference type="PROSITE-ProRule" id="PRU10141"/>
    </source>
</evidence>
<dbReference type="AlphaFoldDB" id="A0A1H8C9H0"/>
<evidence type="ECO:0000259" key="7">
    <source>
        <dbReference type="PROSITE" id="PS50011"/>
    </source>
</evidence>
<dbReference type="InterPro" id="IPR017441">
    <property type="entry name" value="Protein_kinase_ATP_BS"/>
</dbReference>
<evidence type="ECO:0000256" key="4">
    <source>
        <dbReference type="ARBA" id="ARBA00022840"/>
    </source>
</evidence>
<organism evidence="8 9">
    <name type="scientific">Stigmatella aurantiaca</name>
    <dbReference type="NCBI Taxonomy" id="41"/>
    <lineage>
        <taxon>Bacteria</taxon>
        <taxon>Pseudomonadati</taxon>
        <taxon>Myxococcota</taxon>
        <taxon>Myxococcia</taxon>
        <taxon>Myxococcales</taxon>
        <taxon>Cystobacterineae</taxon>
        <taxon>Archangiaceae</taxon>
        <taxon>Stigmatella</taxon>
    </lineage>
</organism>
<evidence type="ECO:0000256" key="3">
    <source>
        <dbReference type="ARBA" id="ARBA00022777"/>
    </source>
</evidence>
<dbReference type="Gene3D" id="1.10.510.10">
    <property type="entry name" value="Transferase(Phosphotransferase) domain 1"/>
    <property type="match status" value="1"/>
</dbReference>
<dbReference type="SMART" id="SM00220">
    <property type="entry name" value="S_TKc"/>
    <property type="match status" value="1"/>
</dbReference>
<dbReference type="OrthoDB" id="5492792at2"/>
<evidence type="ECO:0000313" key="9">
    <source>
        <dbReference type="Proteomes" id="UP000182719"/>
    </source>
</evidence>